<feature type="domain" description="MULE transposase" evidence="1">
    <location>
        <begin position="225"/>
        <end position="308"/>
    </location>
</feature>
<dbReference type="Pfam" id="PF10551">
    <property type="entry name" value="MULE"/>
    <property type="match status" value="1"/>
</dbReference>
<organism evidence="2 3">
    <name type="scientific">Phytophthora megakarya</name>
    <dbReference type="NCBI Taxonomy" id="4795"/>
    <lineage>
        <taxon>Eukaryota</taxon>
        <taxon>Sar</taxon>
        <taxon>Stramenopiles</taxon>
        <taxon>Oomycota</taxon>
        <taxon>Peronosporomycetes</taxon>
        <taxon>Peronosporales</taxon>
        <taxon>Peronosporaceae</taxon>
        <taxon>Phytophthora</taxon>
    </lineage>
</organism>
<feature type="non-terminal residue" evidence="2">
    <location>
        <position position="490"/>
    </location>
</feature>
<keyword evidence="3" id="KW-1185">Reference proteome</keyword>
<sequence>MGSPRLPHAVARLRVAATVVNSIRSQQNNLRPSNICTELTAHNKRSQLLSCNSKTCATASPYARCPWRGKLETCEELKIVTLAEIGAHITHVRSPQSPRLTASMKTFARDLAIQGLNPSRIRMMRRFDLDMRTLPKLSTVQRYVGNYKRHHLGFNDFHELFEDKVKAAAYIGGEEDKVGFTFGWRETVNGMPHFGKGTDEDPFILGITSNRCNVQVELFLLSCLVIGVTDRLRTLHLLALFIVSQRIEPVYVEVLASLHRAFFRVVGVPLKVNFLMTDAEAAMHSAFEGVFASDNSYTQLMCWYHVVAKVYQHTNKLSTTAREVAMADVFAMHFVRGQTDFNLLKQAALKRWTCNLMLVHFASYFSKVWLPGKATRWQCYWTPGGFAKTNNPCEQFNKVPKRDYTHRRCQKVGALITLLLSCCSVESMKVAPFCQTPGAQTQLKSRTREMIRAGKVFEYVPKRSSIAFFVDDPLPPAADGVVRVSQLLAL</sequence>
<dbReference type="OrthoDB" id="128912at2759"/>
<dbReference type="InterPro" id="IPR018289">
    <property type="entry name" value="MULE_transposase_dom"/>
</dbReference>
<evidence type="ECO:0000313" key="3">
    <source>
        <dbReference type="Proteomes" id="UP000198211"/>
    </source>
</evidence>
<dbReference type="AlphaFoldDB" id="A0A225ULL3"/>
<gene>
    <name evidence="2" type="ORF">PHMEG_00037176</name>
</gene>
<reference evidence="3" key="1">
    <citation type="submission" date="2017-03" db="EMBL/GenBank/DDBJ databases">
        <title>Phytopthora megakarya and P. palmivora, two closely related causual agents of cacao black pod achieved similar genome size and gene model numbers by different mechanisms.</title>
        <authorList>
            <person name="Ali S."/>
            <person name="Shao J."/>
            <person name="Larry D.J."/>
            <person name="Kronmiller B."/>
            <person name="Shen D."/>
            <person name="Strem M.D."/>
            <person name="Melnick R.L."/>
            <person name="Guiltinan M.J."/>
            <person name="Tyler B.M."/>
            <person name="Meinhardt L.W."/>
            <person name="Bailey B.A."/>
        </authorList>
    </citation>
    <scope>NUCLEOTIDE SEQUENCE [LARGE SCALE GENOMIC DNA]</scope>
    <source>
        <strain evidence="3">zdho120</strain>
    </source>
</reference>
<accession>A0A225ULL3</accession>
<protein>
    <recommendedName>
        <fullName evidence="1">MULE transposase domain-containing protein</fullName>
    </recommendedName>
</protein>
<dbReference type="EMBL" id="NBNE01016101">
    <property type="protein sequence ID" value="OWY93436.1"/>
    <property type="molecule type" value="Genomic_DNA"/>
</dbReference>
<comment type="caution">
    <text evidence="2">The sequence shown here is derived from an EMBL/GenBank/DDBJ whole genome shotgun (WGS) entry which is preliminary data.</text>
</comment>
<dbReference type="Proteomes" id="UP000198211">
    <property type="component" value="Unassembled WGS sequence"/>
</dbReference>
<name>A0A225ULL3_9STRA</name>
<evidence type="ECO:0000259" key="1">
    <source>
        <dbReference type="Pfam" id="PF10551"/>
    </source>
</evidence>
<evidence type="ECO:0000313" key="2">
    <source>
        <dbReference type="EMBL" id="OWY93436.1"/>
    </source>
</evidence>
<proteinExistence type="predicted"/>